<proteinExistence type="predicted"/>
<dbReference type="EMBL" id="FMUI01000002">
    <property type="protein sequence ID" value="SCX37996.1"/>
    <property type="molecule type" value="Genomic_DNA"/>
</dbReference>
<dbReference type="InterPro" id="IPR035919">
    <property type="entry name" value="EAL_sf"/>
</dbReference>
<keyword evidence="5 10" id="KW-0812">Transmembrane</keyword>
<keyword evidence="4" id="KW-0973">c-di-GMP</keyword>
<dbReference type="GO" id="GO:0071111">
    <property type="term" value="F:cyclic-guanylate-specific phosphodiesterase activity"/>
    <property type="evidence" value="ECO:0007669"/>
    <property type="project" value="UniProtKB-EC"/>
</dbReference>
<comment type="catalytic activity">
    <reaction evidence="9">
        <text>3',3'-c-di-GMP + H2O = 5'-phosphoguanylyl(3'-&gt;5')guanosine + H(+)</text>
        <dbReference type="Rhea" id="RHEA:24902"/>
        <dbReference type="ChEBI" id="CHEBI:15377"/>
        <dbReference type="ChEBI" id="CHEBI:15378"/>
        <dbReference type="ChEBI" id="CHEBI:58754"/>
        <dbReference type="ChEBI" id="CHEBI:58805"/>
        <dbReference type="EC" id="3.1.4.52"/>
    </reaction>
</comment>
<dbReference type="Pfam" id="PF12792">
    <property type="entry name" value="CSS-motif"/>
    <property type="match status" value="1"/>
</dbReference>
<dbReference type="Gene3D" id="3.20.20.450">
    <property type="entry name" value="EAL domain"/>
    <property type="match status" value="1"/>
</dbReference>
<keyword evidence="3" id="KW-1003">Cell membrane</keyword>
<evidence type="ECO:0000256" key="8">
    <source>
        <dbReference type="ARBA" id="ARBA00023136"/>
    </source>
</evidence>
<dbReference type="CDD" id="cd01948">
    <property type="entry name" value="EAL"/>
    <property type="match status" value="1"/>
</dbReference>
<evidence type="ECO:0000256" key="5">
    <source>
        <dbReference type="ARBA" id="ARBA00022692"/>
    </source>
</evidence>
<gene>
    <name evidence="12" type="ORF">SAMN02927897_00164</name>
</gene>
<evidence type="ECO:0000256" key="3">
    <source>
        <dbReference type="ARBA" id="ARBA00022475"/>
    </source>
</evidence>
<dbReference type="EC" id="3.1.4.52" evidence="2"/>
<dbReference type="Proteomes" id="UP000183569">
    <property type="component" value="Unassembled WGS sequence"/>
</dbReference>
<sequence length="539" mass="61225">MIKMLKKGVSIYIAALLLSFAFFYIVAQVAYYAFIQEKVEDYAESILARSDNIILQVREINALREEFSVYTPCSDPYLHALRKRLWPYPLIKDIGYVEDGRIICSALWGKYAAPLSLNVFKNKVSRGSYTWVFDALIENNITADVVYNNNFSVTVSPFAFTRFREDSTRWGFNAVVGDYNHKQHFFRVGNNTSLLENIEHGKVHEFFFITEKSCDAQHDICVVAGVRHSFVFNNNGYILLFLFCVASLVGLFVGALISKNQHENQSLLTRLENAIINKELHFVYQPLYRVKDKSIIGVEVLLRWNDKQMGNIGPDIFIPLAEENGLINKISLYVVEHAIKECGAALREKDITLSINVSCSDICSKTFYQRLIDTLQQEGVAGKHIMLEITERQSGRIEDIMQSICLYKEHGVLFALDDFGTGYSNLKWLSMLDVDEIKIDKSITDSIGTQSINRHILPGLIAMFKDMPRTIVFEGVENEAQHLFLQGNLPESCAQGWYFSKALAFSEIENLLAQVKQIDEGDDSNDAMLTPEQRNGSVA</sequence>
<dbReference type="Pfam" id="PF00563">
    <property type="entry name" value="EAL"/>
    <property type="match status" value="1"/>
</dbReference>
<evidence type="ECO:0000256" key="2">
    <source>
        <dbReference type="ARBA" id="ARBA00012282"/>
    </source>
</evidence>
<dbReference type="AlphaFoldDB" id="A0A1G4X9T8"/>
<evidence type="ECO:0000256" key="6">
    <source>
        <dbReference type="ARBA" id="ARBA00022801"/>
    </source>
</evidence>
<protein>
    <recommendedName>
        <fullName evidence="2">cyclic-guanylate-specific phosphodiesterase</fullName>
        <ecNumber evidence="2">3.1.4.52</ecNumber>
    </recommendedName>
</protein>
<dbReference type="GeneID" id="23847038"/>
<evidence type="ECO:0000256" key="9">
    <source>
        <dbReference type="ARBA" id="ARBA00034290"/>
    </source>
</evidence>
<accession>A0A1G4X9T8</accession>
<organism evidence="12 13">
    <name type="scientific">Kosakonia sacchari</name>
    <dbReference type="NCBI Taxonomy" id="1158459"/>
    <lineage>
        <taxon>Bacteria</taxon>
        <taxon>Pseudomonadati</taxon>
        <taxon>Pseudomonadota</taxon>
        <taxon>Gammaproteobacteria</taxon>
        <taxon>Enterobacterales</taxon>
        <taxon>Enterobacteriaceae</taxon>
        <taxon>Kosakonia</taxon>
    </lineage>
</organism>
<feature type="transmembrane region" description="Helical" evidence="10">
    <location>
        <begin position="237"/>
        <end position="257"/>
    </location>
</feature>
<dbReference type="PANTHER" id="PTHR33121:SF79">
    <property type="entry name" value="CYCLIC DI-GMP PHOSPHODIESTERASE PDED-RELATED"/>
    <property type="match status" value="1"/>
</dbReference>
<reference evidence="12 13" key="1">
    <citation type="submission" date="2016-10" db="EMBL/GenBank/DDBJ databases">
        <authorList>
            <person name="Varghese N."/>
            <person name="Submissions S."/>
        </authorList>
    </citation>
    <scope>NUCLEOTIDE SEQUENCE [LARGE SCALE GENOMIC DNA]</scope>
    <source>
        <strain evidence="12 13">CGMCC 1.12102</strain>
    </source>
</reference>
<dbReference type="RefSeq" id="WP_017456662.1">
    <property type="nucleotide sequence ID" value="NZ_FMUI01000002.1"/>
</dbReference>
<dbReference type="SUPFAM" id="SSF141868">
    <property type="entry name" value="EAL domain-like"/>
    <property type="match status" value="1"/>
</dbReference>
<evidence type="ECO:0000256" key="7">
    <source>
        <dbReference type="ARBA" id="ARBA00022989"/>
    </source>
</evidence>
<keyword evidence="7 10" id="KW-1133">Transmembrane helix</keyword>
<evidence type="ECO:0000256" key="4">
    <source>
        <dbReference type="ARBA" id="ARBA00022636"/>
    </source>
</evidence>
<evidence type="ECO:0000256" key="1">
    <source>
        <dbReference type="ARBA" id="ARBA00004651"/>
    </source>
</evidence>
<dbReference type="GO" id="GO:0005886">
    <property type="term" value="C:plasma membrane"/>
    <property type="evidence" value="ECO:0007669"/>
    <property type="project" value="UniProtKB-SubCell"/>
</dbReference>
<feature type="domain" description="EAL" evidence="11">
    <location>
        <begin position="264"/>
        <end position="516"/>
    </location>
</feature>
<keyword evidence="8 10" id="KW-0472">Membrane</keyword>
<dbReference type="PANTHER" id="PTHR33121">
    <property type="entry name" value="CYCLIC DI-GMP PHOSPHODIESTERASE PDEF"/>
    <property type="match status" value="1"/>
</dbReference>
<keyword evidence="6" id="KW-0378">Hydrolase</keyword>
<comment type="caution">
    <text evidence="12">The sequence shown here is derived from an EMBL/GenBank/DDBJ whole genome shotgun (WGS) entry which is preliminary data.</text>
</comment>
<name>A0A1G4X9T8_9ENTR</name>
<dbReference type="InterPro" id="IPR050706">
    <property type="entry name" value="Cyclic-di-GMP_PDE-like"/>
</dbReference>
<evidence type="ECO:0000313" key="12">
    <source>
        <dbReference type="EMBL" id="SCX37996.1"/>
    </source>
</evidence>
<dbReference type="InterPro" id="IPR001633">
    <property type="entry name" value="EAL_dom"/>
</dbReference>
<dbReference type="PROSITE" id="PS50883">
    <property type="entry name" value="EAL"/>
    <property type="match status" value="1"/>
</dbReference>
<feature type="transmembrane region" description="Helical" evidence="10">
    <location>
        <begin position="12"/>
        <end position="34"/>
    </location>
</feature>
<comment type="subcellular location">
    <subcellularLocation>
        <location evidence="1">Cell membrane</location>
        <topology evidence="1">Multi-pass membrane protein</topology>
    </subcellularLocation>
</comment>
<evidence type="ECO:0000313" key="13">
    <source>
        <dbReference type="Proteomes" id="UP000183569"/>
    </source>
</evidence>
<evidence type="ECO:0000256" key="10">
    <source>
        <dbReference type="SAM" id="Phobius"/>
    </source>
</evidence>
<dbReference type="InterPro" id="IPR024744">
    <property type="entry name" value="CSS-motif_dom"/>
</dbReference>
<evidence type="ECO:0000259" key="11">
    <source>
        <dbReference type="PROSITE" id="PS50883"/>
    </source>
</evidence>
<dbReference type="SMART" id="SM00052">
    <property type="entry name" value="EAL"/>
    <property type="match status" value="1"/>
</dbReference>